<gene>
    <name evidence="3" type="ORF">GS660_13775</name>
</gene>
<feature type="signal peptide" evidence="2">
    <location>
        <begin position="1"/>
        <end position="33"/>
    </location>
</feature>
<accession>A0A6L8VLB6</accession>
<organism evidence="3 4">
    <name type="scientific">Frigidibacter albus</name>
    <dbReference type="NCBI Taxonomy" id="1465486"/>
    <lineage>
        <taxon>Bacteria</taxon>
        <taxon>Pseudomonadati</taxon>
        <taxon>Pseudomonadota</taxon>
        <taxon>Alphaproteobacteria</taxon>
        <taxon>Rhodobacterales</taxon>
        <taxon>Paracoccaceae</taxon>
        <taxon>Frigidibacter</taxon>
    </lineage>
</organism>
<feature type="region of interest" description="Disordered" evidence="1">
    <location>
        <begin position="174"/>
        <end position="207"/>
    </location>
</feature>
<name>A0A6L8VLB6_9RHOB</name>
<feature type="compositionally biased region" description="Low complexity" evidence="1">
    <location>
        <begin position="185"/>
        <end position="207"/>
    </location>
</feature>
<evidence type="ECO:0000313" key="4">
    <source>
        <dbReference type="Proteomes" id="UP000477083"/>
    </source>
</evidence>
<dbReference type="AlphaFoldDB" id="A0A6L8VLB6"/>
<keyword evidence="2" id="KW-0732">Signal</keyword>
<evidence type="ECO:0000313" key="3">
    <source>
        <dbReference type="EMBL" id="MZQ90159.1"/>
    </source>
</evidence>
<evidence type="ECO:0000256" key="2">
    <source>
        <dbReference type="SAM" id="SignalP"/>
    </source>
</evidence>
<comment type="caution">
    <text evidence="3">The sequence shown here is derived from an EMBL/GenBank/DDBJ whole genome shotgun (WGS) entry which is preliminary data.</text>
</comment>
<proteinExistence type="predicted"/>
<dbReference type="EMBL" id="WWNR01000008">
    <property type="protein sequence ID" value="MZQ90159.1"/>
    <property type="molecule type" value="Genomic_DNA"/>
</dbReference>
<dbReference type="Pfam" id="PF06693">
    <property type="entry name" value="DUF1190"/>
    <property type="match status" value="1"/>
</dbReference>
<dbReference type="InterPro" id="IPR009576">
    <property type="entry name" value="Biofilm_formation_YgiB"/>
</dbReference>
<protein>
    <submittedName>
        <fullName evidence="3">DUF1190 domain-containing protein</fullName>
    </submittedName>
</protein>
<feature type="chain" id="PRO_5026916525" evidence="2">
    <location>
        <begin position="34"/>
        <end position="207"/>
    </location>
</feature>
<dbReference type="OrthoDB" id="8160435at2"/>
<reference evidence="3 4" key="1">
    <citation type="submission" date="2020-01" db="EMBL/GenBank/DDBJ databases">
        <title>Frigidibacter albus SP32T (=CGMCC 1.13995T).</title>
        <authorList>
            <person name="Liao X."/>
        </authorList>
    </citation>
    <scope>NUCLEOTIDE SEQUENCE [LARGE SCALE GENOMIC DNA]</scope>
    <source>
        <strain evidence="3 4">SP32</strain>
    </source>
</reference>
<keyword evidence="4" id="KW-1185">Reference proteome</keyword>
<dbReference type="RefSeq" id="WP_161347481.1">
    <property type="nucleotide sequence ID" value="NZ_BMGW01000008.1"/>
</dbReference>
<dbReference type="Proteomes" id="UP000477083">
    <property type="component" value="Unassembled WGS sequence"/>
</dbReference>
<evidence type="ECO:0000256" key="1">
    <source>
        <dbReference type="SAM" id="MobiDB-lite"/>
    </source>
</evidence>
<sequence>MTDTPLHPVQTRPRKRSRAVALTILGAAAFALAGCREEAVEAEAFPDLGACKAAAEQGGSTFSSLDCDIAFQEAQTLHAEAAPRYESQEVCEELHGEGNCGSEQQATGSGGGSIFMPLIAGYLIGSMLGGSRQGMAASQPLYRTQDGRFTNAAGTAAYSSNTGRGNIAANQFTRPAATAGQPPMTRATAAARGGFGSSGSTRPAAGT</sequence>